<protein>
    <submittedName>
        <fullName evidence="5">AraC-like DNA-binding protein</fullName>
    </submittedName>
</protein>
<dbReference type="SMART" id="SM00342">
    <property type="entry name" value="HTH_ARAC"/>
    <property type="match status" value="1"/>
</dbReference>
<dbReference type="RefSeq" id="WP_179698079.1">
    <property type="nucleotide sequence ID" value="NZ_JACJIM010000006.1"/>
</dbReference>
<sequence length="333" mass="36608">MASRPPDRLKVAPAFWQGLDAVGLTPTAVLRHSRLPASLAADARAQVTTAQYFALWRSLEALSPAPDVGMRLIVGMEPGTLPPAFLAAYYARDLREALTRVARFKALCSPEEMILEEDGASATISLAWPFAGEDAPAALVDAAFASFVELGRRGTRRFIRPLHLELSGTGRDVSGQSDYLGCAVVQGARRNALILHRADLDAAMVSHNPAMLEVIDPHLARQRQEHLSKVSITDQVRWALKRLLAGQSPDVGAVAQELGLTARTLQRRITEEGGSFRQILADVRRELVRQYLADPALDMNEVAYLLGYDDTNSFYRAFRSLEGTTPARWRSLH</sequence>
<dbReference type="InterPro" id="IPR009057">
    <property type="entry name" value="Homeodomain-like_sf"/>
</dbReference>
<evidence type="ECO:0000256" key="2">
    <source>
        <dbReference type="ARBA" id="ARBA00023125"/>
    </source>
</evidence>
<evidence type="ECO:0000256" key="1">
    <source>
        <dbReference type="ARBA" id="ARBA00023015"/>
    </source>
</evidence>
<evidence type="ECO:0000256" key="3">
    <source>
        <dbReference type="ARBA" id="ARBA00023163"/>
    </source>
</evidence>
<dbReference type="Pfam" id="PF12625">
    <property type="entry name" value="Arabinose_bd"/>
    <property type="match status" value="1"/>
</dbReference>
<dbReference type="SUPFAM" id="SSF46689">
    <property type="entry name" value="Homeodomain-like"/>
    <property type="match status" value="1"/>
</dbReference>
<dbReference type="PANTHER" id="PTHR47894">
    <property type="entry name" value="HTH-TYPE TRANSCRIPTIONAL REGULATOR GADX"/>
    <property type="match status" value="1"/>
</dbReference>
<dbReference type="Gene3D" id="1.10.10.60">
    <property type="entry name" value="Homeodomain-like"/>
    <property type="match status" value="1"/>
</dbReference>
<keyword evidence="6" id="KW-1185">Reference proteome</keyword>
<keyword evidence="2" id="KW-0238">DNA-binding</keyword>
<evidence type="ECO:0000313" key="5">
    <source>
        <dbReference type="EMBL" id="MBA9064869.1"/>
    </source>
</evidence>
<dbReference type="EMBL" id="JACJIM010000006">
    <property type="protein sequence ID" value="MBA9064869.1"/>
    <property type="molecule type" value="Genomic_DNA"/>
</dbReference>
<dbReference type="InterPro" id="IPR032687">
    <property type="entry name" value="AraC-type_N"/>
</dbReference>
<keyword evidence="1" id="KW-0805">Transcription regulation</keyword>
<evidence type="ECO:0000313" key="6">
    <source>
        <dbReference type="Proteomes" id="UP000565455"/>
    </source>
</evidence>
<evidence type="ECO:0000259" key="4">
    <source>
        <dbReference type="PROSITE" id="PS01124"/>
    </source>
</evidence>
<dbReference type="Proteomes" id="UP000565455">
    <property type="component" value="Unassembled WGS sequence"/>
</dbReference>
<comment type="caution">
    <text evidence="5">The sequence shown here is derived from an EMBL/GenBank/DDBJ whole genome shotgun (WGS) entry which is preliminary data.</text>
</comment>
<dbReference type="PANTHER" id="PTHR47894:SF1">
    <property type="entry name" value="HTH-TYPE TRANSCRIPTIONAL REGULATOR VQSM"/>
    <property type="match status" value="1"/>
</dbReference>
<keyword evidence="3" id="KW-0804">Transcription</keyword>
<dbReference type="InterPro" id="IPR018060">
    <property type="entry name" value="HTH_AraC"/>
</dbReference>
<accession>A0ABR6DHR4</accession>
<gene>
    <name evidence="5" type="ORF">GGQ91_004275</name>
</gene>
<proteinExistence type="predicted"/>
<organism evidence="5 6">
    <name type="scientific">Methylobacterium fujisawaense</name>
    <dbReference type="NCBI Taxonomy" id="107400"/>
    <lineage>
        <taxon>Bacteria</taxon>
        <taxon>Pseudomonadati</taxon>
        <taxon>Pseudomonadota</taxon>
        <taxon>Alphaproteobacteria</taxon>
        <taxon>Hyphomicrobiales</taxon>
        <taxon>Methylobacteriaceae</taxon>
        <taxon>Methylobacterium</taxon>
    </lineage>
</organism>
<reference evidence="5 6" key="1">
    <citation type="submission" date="2020-08" db="EMBL/GenBank/DDBJ databases">
        <title>Genomic Encyclopedia of Type Strains, Phase IV (KMG-IV): sequencing the most valuable type-strain genomes for metagenomic binning, comparative biology and taxonomic classification.</title>
        <authorList>
            <person name="Goeker M."/>
        </authorList>
    </citation>
    <scope>NUCLEOTIDE SEQUENCE [LARGE SCALE GENOMIC DNA]</scope>
    <source>
        <strain evidence="5 6">DSM 5686</strain>
    </source>
</reference>
<dbReference type="PROSITE" id="PS01124">
    <property type="entry name" value="HTH_ARAC_FAMILY_2"/>
    <property type="match status" value="1"/>
</dbReference>
<feature type="domain" description="HTH araC/xylS-type" evidence="4">
    <location>
        <begin position="234"/>
        <end position="332"/>
    </location>
</feature>
<dbReference type="GeneID" id="96605907"/>
<name>A0ABR6DHR4_9HYPH</name>
<dbReference type="Pfam" id="PF12833">
    <property type="entry name" value="HTH_18"/>
    <property type="match status" value="1"/>
</dbReference>